<evidence type="ECO:0008006" key="3">
    <source>
        <dbReference type="Google" id="ProtNLM"/>
    </source>
</evidence>
<evidence type="ECO:0000313" key="1">
    <source>
        <dbReference type="EMBL" id="KAK4815793.1"/>
    </source>
</evidence>
<keyword evidence="2" id="KW-1185">Reference proteome</keyword>
<sequence length="83" mass="9045">MPTPSPSSNHCSPANSPPGLYTEHDGICDLDDGIKCTLMNFADDTKVSGEADTSEGRSTLQEDLDRLEGWANKNLLKFNKDKC</sequence>
<dbReference type="EMBL" id="JAUNZN010000009">
    <property type="protein sequence ID" value="KAK4815793.1"/>
    <property type="molecule type" value="Genomic_DNA"/>
</dbReference>
<reference evidence="1 2" key="1">
    <citation type="journal article" date="2023" name="J. Hered.">
        <title>Chromosome-level genome of the wood stork (Mycteria americana) provides insight into avian chromosome evolution.</title>
        <authorList>
            <person name="Flamio R. Jr."/>
            <person name="Ramstad K.M."/>
        </authorList>
    </citation>
    <scope>NUCLEOTIDE SEQUENCE [LARGE SCALE GENOMIC DNA]</scope>
    <source>
        <strain evidence="1">JAX WOST 10</strain>
    </source>
</reference>
<protein>
    <recommendedName>
        <fullName evidence="3">Rna-directed dna polymerase from mobile element jockey-like</fullName>
    </recommendedName>
</protein>
<dbReference type="AlphaFoldDB" id="A0AAN7S285"/>
<proteinExistence type="predicted"/>
<evidence type="ECO:0000313" key="2">
    <source>
        <dbReference type="Proteomes" id="UP001333110"/>
    </source>
</evidence>
<comment type="caution">
    <text evidence="1">The sequence shown here is derived from an EMBL/GenBank/DDBJ whole genome shotgun (WGS) entry which is preliminary data.</text>
</comment>
<organism evidence="1 2">
    <name type="scientific">Mycteria americana</name>
    <name type="common">Wood stork</name>
    <dbReference type="NCBI Taxonomy" id="33587"/>
    <lineage>
        <taxon>Eukaryota</taxon>
        <taxon>Metazoa</taxon>
        <taxon>Chordata</taxon>
        <taxon>Craniata</taxon>
        <taxon>Vertebrata</taxon>
        <taxon>Euteleostomi</taxon>
        <taxon>Archelosauria</taxon>
        <taxon>Archosauria</taxon>
        <taxon>Dinosauria</taxon>
        <taxon>Saurischia</taxon>
        <taxon>Theropoda</taxon>
        <taxon>Coelurosauria</taxon>
        <taxon>Aves</taxon>
        <taxon>Neognathae</taxon>
        <taxon>Neoaves</taxon>
        <taxon>Aequornithes</taxon>
        <taxon>Ciconiiformes</taxon>
        <taxon>Ciconiidae</taxon>
        <taxon>Mycteria</taxon>
    </lineage>
</organism>
<gene>
    <name evidence="1" type="ORF">QYF61_007233</name>
</gene>
<name>A0AAN7S285_MYCAM</name>
<accession>A0AAN7S285</accession>
<dbReference type="Proteomes" id="UP001333110">
    <property type="component" value="Unassembled WGS sequence"/>
</dbReference>